<evidence type="ECO:0000313" key="3">
    <source>
        <dbReference type="Proteomes" id="UP000626092"/>
    </source>
</evidence>
<comment type="caution">
    <text evidence="2">The sequence shown here is derived from an EMBL/GenBank/DDBJ whole genome shotgun (WGS) entry which is preliminary data.</text>
</comment>
<proteinExistence type="predicted"/>
<feature type="transmembrane region" description="Helical" evidence="1">
    <location>
        <begin position="74"/>
        <end position="92"/>
    </location>
</feature>
<keyword evidence="1" id="KW-1133">Transmembrane helix</keyword>
<keyword evidence="1" id="KW-0812">Transmembrane</keyword>
<keyword evidence="3" id="KW-1185">Reference proteome</keyword>
<protein>
    <submittedName>
        <fullName evidence="2">Uncharacterized protein</fullName>
    </submittedName>
</protein>
<evidence type="ECO:0000256" key="1">
    <source>
        <dbReference type="SAM" id="Phobius"/>
    </source>
</evidence>
<dbReference type="EMBL" id="WJXA01000013">
    <property type="protein sequence ID" value="KAF7120637.1"/>
    <property type="molecule type" value="Genomic_DNA"/>
</dbReference>
<gene>
    <name evidence="2" type="ORF">RHSIM_Rhsim13G0204700</name>
</gene>
<organism evidence="2 3">
    <name type="scientific">Rhododendron simsii</name>
    <name type="common">Sims's rhododendron</name>
    <dbReference type="NCBI Taxonomy" id="118357"/>
    <lineage>
        <taxon>Eukaryota</taxon>
        <taxon>Viridiplantae</taxon>
        <taxon>Streptophyta</taxon>
        <taxon>Embryophyta</taxon>
        <taxon>Tracheophyta</taxon>
        <taxon>Spermatophyta</taxon>
        <taxon>Magnoliopsida</taxon>
        <taxon>eudicotyledons</taxon>
        <taxon>Gunneridae</taxon>
        <taxon>Pentapetalae</taxon>
        <taxon>asterids</taxon>
        <taxon>Ericales</taxon>
        <taxon>Ericaceae</taxon>
        <taxon>Ericoideae</taxon>
        <taxon>Rhodoreae</taxon>
        <taxon>Rhododendron</taxon>
    </lineage>
</organism>
<dbReference type="AlphaFoldDB" id="A0A834G357"/>
<sequence length="261" mass="29275">MLQVSHRARDVHGRLCDLPMCCEQELSPFEGTKWWCFETSCGPGDVRTWLSSLAGFKDSAEYLSIKKMWNGGKVLLCCFIVVCLFLEALIRLRDATQSWIRYAIGDATQSWIRYAIGDGCSTFLWHGPSFKHYGDRVAFSLGRSVNARVSPAIGDGDWNGPRRRNPIKIQEIMETINCSSKLEMVPRVGLDMLSGMVAPLFSGMITDTPRVHSRGPNGCALKRRVGDVRAWLSSWAGSKDSAECLSIKRMWQLSRCVFALL</sequence>
<keyword evidence="1" id="KW-0472">Membrane</keyword>
<dbReference type="Proteomes" id="UP000626092">
    <property type="component" value="Unassembled WGS sequence"/>
</dbReference>
<accession>A0A834G357</accession>
<name>A0A834G357_RHOSS</name>
<evidence type="ECO:0000313" key="2">
    <source>
        <dbReference type="EMBL" id="KAF7120637.1"/>
    </source>
</evidence>
<dbReference type="OrthoDB" id="10578992at2759"/>
<reference evidence="2" key="1">
    <citation type="submission" date="2019-11" db="EMBL/GenBank/DDBJ databases">
        <authorList>
            <person name="Liu Y."/>
            <person name="Hou J."/>
            <person name="Li T.-Q."/>
            <person name="Guan C.-H."/>
            <person name="Wu X."/>
            <person name="Wu H.-Z."/>
            <person name="Ling F."/>
            <person name="Zhang R."/>
            <person name="Shi X.-G."/>
            <person name="Ren J.-P."/>
            <person name="Chen E.-F."/>
            <person name="Sun J.-M."/>
        </authorList>
    </citation>
    <scope>NUCLEOTIDE SEQUENCE</scope>
    <source>
        <strain evidence="2">Adult_tree_wgs_1</strain>
        <tissue evidence="2">Leaves</tissue>
    </source>
</reference>